<gene>
    <name evidence="8" type="ORF">DERYTH_LOCUS14830</name>
</gene>
<evidence type="ECO:0000256" key="6">
    <source>
        <dbReference type="SAM" id="Phobius"/>
    </source>
</evidence>
<dbReference type="GO" id="GO:0016036">
    <property type="term" value="P:cellular response to phosphate starvation"/>
    <property type="evidence" value="ECO:0007669"/>
    <property type="project" value="TreeGrafter"/>
</dbReference>
<evidence type="ECO:0000256" key="3">
    <source>
        <dbReference type="ARBA" id="ARBA00022989"/>
    </source>
</evidence>
<dbReference type="PANTHER" id="PTHR10783">
    <property type="entry name" value="XENOTROPIC AND POLYTROPIC RETROVIRUS RECEPTOR 1-RELATED"/>
    <property type="match status" value="1"/>
</dbReference>
<proteinExistence type="predicted"/>
<accession>A0A9N9IB07</accession>
<keyword evidence="9" id="KW-1185">Reference proteome</keyword>
<dbReference type="Proteomes" id="UP000789405">
    <property type="component" value="Unassembled WGS sequence"/>
</dbReference>
<comment type="caution">
    <text evidence="8">The sequence shown here is derived from an EMBL/GenBank/DDBJ whole genome shotgun (WGS) entry which is preliminary data.</text>
</comment>
<dbReference type="OrthoDB" id="9970435at2759"/>
<dbReference type="Pfam" id="PF03124">
    <property type="entry name" value="EXS"/>
    <property type="match status" value="1"/>
</dbReference>
<dbReference type="GO" id="GO:0005886">
    <property type="term" value="C:plasma membrane"/>
    <property type="evidence" value="ECO:0007669"/>
    <property type="project" value="TreeGrafter"/>
</dbReference>
<protein>
    <submittedName>
        <fullName evidence="8">19893_t:CDS:1</fullName>
    </submittedName>
</protein>
<feature type="compositionally biased region" description="Acidic residues" evidence="5">
    <location>
        <begin position="239"/>
        <end position="258"/>
    </location>
</feature>
<feature type="domain" description="EXS" evidence="7">
    <location>
        <begin position="5"/>
        <end position="202"/>
    </location>
</feature>
<feature type="compositionally biased region" description="Basic and acidic residues" evidence="5">
    <location>
        <begin position="259"/>
        <end position="293"/>
    </location>
</feature>
<evidence type="ECO:0000256" key="2">
    <source>
        <dbReference type="ARBA" id="ARBA00022692"/>
    </source>
</evidence>
<evidence type="ECO:0000313" key="8">
    <source>
        <dbReference type="EMBL" id="CAG8727455.1"/>
    </source>
</evidence>
<dbReference type="GO" id="GO:0006817">
    <property type="term" value="P:phosphate ion transport"/>
    <property type="evidence" value="ECO:0007669"/>
    <property type="project" value="TreeGrafter"/>
</dbReference>
<feature type="non-terminal residue" evidence="8">
    <location>
        <position position="308"/>
    </location>
</feature>
<feature type="transmembrane region" description="Helical" evidence="6">
    <location>
        <begin position="48"/>
        <end position="69"/>
    </location>
</feature>
<dbReference type="GO" id="GO:0000822">
    <property type="term" value="F:inositol hexakisphosphate binding"/>
    <property type="evidence" value="ECO:0007669"/>
    <property type="project" value="TreeGrafter"/>
</dbReference>
<evidence type="ECO:0000256" key="4">
    <source>
        <dbReference type="ARBA" id="ARBA00023136"/>
    </source>
</evidence>
<sequence length="308" mass="36397">QPICNLSLPVTPLAPILGSFGAMMRFFQCLRRYYDTNAIIHLGNAGKYASMAISVMMIFYWRYTVAYYADDYNKVLMSKIIYIIIQVVSAVYANFWDITQDWALLKLDSSNFLLRDELGYKHKWIYYFGMCNNTFFRFTWIFYFVSDSFLVRFLIAFGEMLRRWQWDIFRIENEHVTNCRAGRAIKELELPTIFDPSLASPTSTVKIKKSSLLPKVNRKQTWRDFEPKLDKDEADYVQEDDDDYEEDDVNDNFDENDNEEKGNLDSVIKDNLDYEKKQEEGGKDDKNDNIESRKKLKIITEHIEISIN</sequence>
<evidence type="ECO:0000259" key="7">
    <source>
        <dbReference type="PROSITE" id="PS51380"/>
    </source>
</evidence>
<reference evidence="8" key="1">
    <citation type="submission" date="2021-06" db="EMBL/GenBank/DDBJ databases">
        <authorList>
            <person name="Kallberg Y."/>
            <person name="Tangrot J."/>
            <person name="Rosling A."/>
        </authorList>
    </citation>
    <scope>NUCLEOTIDE SEQUENCE</scope>
    <source>
        <strain evidence="8">MA453B</strain>
    </source>
</reference>
<keyword evidence="2 6" id="KW-0812">Transmembrane</keyword>
<evidence type="ECO:0000313" key="9">
    <source>
        <dbReference type="Proteomes" id="UP000789405"/>
    </source>
</evidence>
<comment type="subcellular location">
    <subcellularLocation>
        <location evidence="1">Membrane</location>
        <topology evidence="1">Multi-pass membrane protein</topology>
    </subcellularLocation>
</comment>
<dbReference type="AlphaFoldDB" id="A0A9N9IB07"/>
<feature type="transmembrane region" description="Helical" evidence="6">
    <location>
        <begin position="75"/>
        <end position="96"/>
    </location>
</feature>
<feature type="region of interest" description="Disordered" evidence="5">
    <location>
        <begin position="239"/>
        <end position="293"/>
    </location>
</feature>
<dbReference type="EMBL" id="CAJVPY010011487">
    <property type="protein sequence ID" value="CAG8727455.1"/>
    <property type="molecule type" value="Genomic_DNA"/>
</dbReference>
<dbReference type="PANTHER" id="PTHR10783:SF103">
    <property type="entry name" value="SOLUTE CARRIER FAMILY 53 MEMBER 1"/>
    <property type="match status" value="1"/>
</dbReference>
<evidence type="ECO:0000256" key="5">
    <source>
        <dbReference type="SAM" id="MobiDB-lite"/>
    </source>
</evidence>
<dbReference type="GO" id="GO:0005794">
    <property type="term" value="C:Golgi apparatus"/>
    <property type="evidence" value="ECO:0007669"/>
    <property type="project" value="TreeGrafter"/>
</dbReference>
<keyword evidence="4 6" id="KW-0472">Membrane</keyword>
<feature type="transmembrane region" description="Helical" evidence="6">
    <location>
        <begin position="6"/>
        <end position="27"/>
    </location>
</feature>
<keyword evidence="3 6" id="KW-1133">Transmembrane helix</keyword>
<dbReference type="PROSITE" id="PS51380">
    <property type="entry name" value="EXS"/>
    <property type="match status" value="1"/>
</dbReference>
<evidence type="ECO:0000256" key="1">
    <source>
        <dbReference type="ARBA" id="ARBA00004141"/>
    </source>
</evidence>
<name>A0A9N9IB07_9GLOM</name>
<feature type="transmembrane region" description="Helical" evidence="6">
    <location>
        <begin position="124"/>
        <end position="145"/>
    </location>
</feature>
<organism evidence="8 9">
    <name type="scientific">Dentiscutata erythropus</name>
    <dbReference type="NCBI Taxonomy" id="1348616"/>
    <lineage>
        <taxon>Eukaryota</taxon>
        <taxon>Fungi</taxon>
        <taxon>Fungi incertae sedis</taxon>
        <taxon>Mucoromycota</taxon>
        <taxon>Glomeromycotina</taxon>
        <taxon>Glomeromycetes</taxon>
        <taxon>Diversisporales</taxon>
        <taxon>Gigasporaceae</taxon>
        <taxon>Dentiscutata</taxon>
    </lineage>
</organism>
<dbReference type="InterPro" id="IPR004342">
    <property type="entry name" value="EXS_C"/>
</dbReference>